<sequence length="269" mass="30486">MITSFLDGPQQMGRCLKDYIKVPQPVPDEGTPKLVLDETLTMEIISKILHPSIIRHKRYRVQRGRITGILLDKYQLTLEQFVESPGPKDADLDSSLSVMQSAVDARGLAHNSINPGNIMMGENNKPVLIDFGSCQPFGKLLQTFGTPGWFEKEFRMSEKKHGVIPMGKLRQWMTDTKLEKSDVTTDKVAALKLLLVDNVHRLTLLSVLAQAAVVLHSQSPGYIIAACDVKLFVFAYKLHVNCRLLFFWRVAKKRQYCDPMIRRSWGGWC</sequence>
<evidence type="ECO:0000259" key="1">
    <source>
        <dbReference type="PROSITE" id="PS50011"/>
    </source>
</evidence>
<dbReference type="InterPro" id="IPR000719">
    <property type="entry name" value="Prot_kinase_dom"/>
</dbReference>
<dbReference type="PROSITE" id="PS50011">
    <property type="entry name" value="PROTEIN_KINASE_DOM"/>
    <property type="match status" value="1"/>
</dbReference>
<dbReference type="SUPFAM" id="SSF56112">
    <property type="entry name" value="Protein kinase-like (PK-like)"/>
    <property type="match status" value="1"/>
</dbReference>
<dbReference type="GO" id="GO:0004672">
    <property type="term" value="F:protein kinase activity"/>
    <property type="evidence" value="ECO:0007669"/>
    <property type="project" value="InterPro"/>
</dbReference>
<dbReference type="InterPro" id="IPR011009">
    <property type="entry name" value="Kinase-like_dom_sf"/>
</dbReference>
<organism evidence="2 3">
    <name type="scientific">Fusarium venenatum</name>
    <dbReference type="NCBI Taxonomy" id="56646"/>
    <lineage>
        <taxon>Eukaryota</taxon>
        <taxon>Fungi</taxon>
        <taxon>Dikarya</taxon>
        <taxon>Ascomycota</taxon>
        <taxon>Pezizomycotina</taxon>
        <taxon>Sordariomycetes</taxon>
        <taxon>Hypocreomycetidae</taxon>
        <taxon>Hypocreales</taxon>
        <taxon>Nectriaceae</taxon>
        <taxon>Fusarium</taxon>
    </lineage>
</organism>
<keyword evidence="3" id="KW-1185">Reference proteome</keyword>
<evidence type="ECO:0000313" key="2">
    <source>
        <dbReference type="EMBL" id="CEI60512.1"/>
    </source>
</evidence>
<dbReference type="Gene3D" id="1.10.510.10">
    <property type="entry name" value="Transferase(Phosphotransferase) domain 1"/>
    <property type="match status" value="1"/>
</dbReference>
<dbReference type="GO" id="GO:0005524">
    <property type="term" value="F:ATP binding"/>
    <property type="evidence" value="ECO:0007669"/>
    <property type="project" value="InterPro"/>
</dbReference>
<feature type="domain" description="Protein kinase" evidence="1">
    <location>
        <begin position="1"/>
        <end position="269"/>
    </location>
</feature>
<dbReference type="EMBL" id="LN649230">
    <property type="protein sequence ID" value="CEI60512.1"/>
    <property type="molecule type" value="Genomic_DNA"/>
</dbReference>
<protein>
    <recommendedName>
        <fullName evidence="1">Protein kinase domain-containing protein</fullName>
    </recommendedName>
</protein>
<accession>A0A2L2STB4</accession>
<dbReference type="Proteomes" id="UP000245910">
    <property type="component" value="Chromosome II"/>
</dbReference>
<reference evidence="3" key="1">
    <citation type="submission" date="2014-10" db="EMBL/GenBank/DDBJ databases">
        <authorList>
            <person name="King R."/>
        </authorList>
    </citation>
    <scope>NUCLEOTIDE SEQUENCE [LARGE SCALE GENOMIC DNA]</scope>
    <source>
        <strain evidence="3">A3/5</strain>
    </source>
</reference>
<evidence type="ECO:0000313" key="3">
    <source>
        <dbReference type="Proteomes" id="UP000245910"/>
    </source>
</evidence>
<proteinExistence type="predicted"/>
<dbReference type="AlphaFoldDB" id="A0A2L2STB4"/>
<name>A0A2L2STB4_9HYPO</name>